<feature type="region of interest" description="Disordered" evidence="1">
    <location>
        <begin position="37"/>
        <end position="76"/>
    </location>
</feature>
<dbReference type="EMBL" id="CP012159">
    <property type="protein sequence ID" value="AKT43790.1"/>
    <property type="molecule type" value="Genomic_DNA"/>
</dbReference>
<gene>
    <name evidence="3" type="ORF">CMC5_080270</name>
</gene>
<keyword evidence="2" id="KW-0732">Signal</keyword>
<dbReference type="AlphaFoldDB" id="A0A0K1ES84"/>
<keyword evidence="4" id="KW-1185">Reference proteome</keyword>
<proteinExistence type="predicted"/>
<reference evidence="3 4" key="1">
    <citation type="submission" date="2015-07" db="EMBL/GenBank/DDBJ databases">
        <title>Genome analysis of myxobacterium Chondromyces crocatus Cm c5 reveals a high potential for natural compound synthesis and the genetic basis for the loss of fruiting body formation.</title>
        <authorList>
            <person name="Zaburannyi N."/>
            <person name="Bunk B."/>
            <person name="Maier J."/>
            <person name="Overmann J."/>
            <person name="Mueller R."/>
        </authorList>
    </citation>
    <scope>NUCLEOTIDE SEQUENCE [LARGE SCALE GENOMIC DNA]</scope>
    <source>
        <strain evidence="3 4">Cm c5</strain>
    </source>
</reference>
<dbReference type="STRING" id="52.CMC5_080270"/>
<dbReference type="Proteomes" id="UP000067626">
    <property type="component" value="Chromosome"/>
</dbReference>
<dbReference type="KEGG" id="ccro:CMC5_080270"/>
<protein>
    <recommendedName>
        <fullName evidence="5">Secreted protein</fullName>
    </recommendedName>
</protein>
<evidence type="ECO:0000256" key="2">
    <source>
        <dbReference type="SAM" id="SignalP"/>
    </source>
</evidence>
<feature type="chain" id="PRO_5005459917" description="Secreted protein" evidence="2">
    <location>
        <begin position="23"/>
        <end position="359"/>
    </location>
</feature>
<evidence type="ECO:0000256" key="1">
    <source>
        <dbReference type="SAM" id="MobiDB-lite"/>
    </source>
</evidence>
<evidence type="ECO:0000313" key="4">
    <source>
        <dbReference type="Proteomes" id="UP000067626"/>
    </source>
</evidence>
<organism evidence="3 4">
    <name type="scientific">Chondromyces crocatus</name>
    <dbReference type="NCBI Taxonomy" id="52"/>
    <lineage>
        <taxon>Bacteria</taxon>
        <taxon>Pseudomonadati</taxon>
        <taxon>Myxococcota</taxon>
        <taxon>Polyangia</taxon>
        <taxon>Polyangiales</taxon>
        <taxon>Polyangiaceae</taxon>
        <taxon>Chondromyces</taxon>
    </lineage>
</organism>
<dbReference type="RefSeq" id="WP_050435208.1">
    <property type="nucleotide sequence ID" value="NZ_CP012159.1"/>
</dbReference>
<dbReference type="PROSITE" id="PS51257">
    <property type="entry name" value="PROKAR_LIPOPROTEIN"/>
    <property type="match status" value="1"/>
</dbReference>
<sequence>MAYGLLRSFLLASGLLTSVALVLGGASGCNDDGSYLAPDKTSSTTSGTASGGGSGGEGGAGGAGGDEVPVEPPGPPVLTVVNGVNDHDAIKLCLLTYPGDGVGVPPWPSNAAGLGFARGAVVTSLESLVPPGSDLQMHVVAGDLAATAGRDCAQILGLAAGGQGPVFAAALPVVPASALAAERSLLLVPAGCMGAPGQTDPAEALGCGPFYTETTPTLTLVAAPMSRLTVSDRVSYQVVHANAALTRVDVRLGARPSDPVGWLVASGLTFGAVKPFPPTSTLSAADVEPEAEIRVHHPNQTSNPLSTVAMSEVRTRSGLGSTDVGNGKAVVLVAVGAAPGVPAGPFWHALTYALIPADP</sequence>
<evidence type="ECO:0000313" key="3">
    <source>
        <dbReference type="EMBL" id="AKT43790.1"/>
    </source>
</evidence>
<dbReference type="OrthoDB" id="5501462at2"/>
<name>A0A0K1ES84_CHOCO</name>
<feature type="compositionally biased region" description="Gly residues" evidence="1">
    <location>
        <begin position="49"/>
        <end position="65"/>
    </location>
</feature>
<feature type="signal peptide" evidence="2">
    <location>
        <begin position="1"/>
        <end position="22"/>
    </location>
</feature>
<accession>A0A0K1ES84</accession>
<evidence type="ECO:0008006" key="5">
    <source>
        <dbReference type="Google" id="ProtNLM"/>
    </source>
</evidence>